<feature type="compositionally biased region" description="Low complexity" evidence="1">
    <location>
        <begin position="124"/>
        <end position="137"/>
    </location>
</feature>
<organism evidence="2 3">
    <name type="scientific">Candidatus Korobacter versatilis</name>
    <dbReference type="NCBI Taxonomy" id="658062"/>
    <lineage>
        <taxon>Bacteria</taxon>
        <taxon>Pseudomonadati</taxon>
        <taxon>Acidobacteriota</taxon>
        <taxon>Terriglobia</taxon>
        <taxon>Terriglobales</taxon>
        <taxon>Candidatus Korobacteraceae</taxon>
        <taxon>Candidatus Korobacter</taxon>
    </lineage>
</organism>
<sequence length="211" mass="22766">MNCAEFQKSLPEIIDGAGTAEQDAHGQTCPVCSDLVRDLRYIAEQAKLLMPMHDPSPRVWAGIQTSLAQEGLVRPSVGRFQPTVIPGGNRFGTYARWGAVAALAIVAFWLIGTRTPGAGPEQPSTTASDTAGSGAGAMDANDQKLLAVVSQQAPERAEVYKRSMRDVNSYIADARKSLDQDPSDDEAREHLLQAYDQKAMLYDMATSGPRE</sequence>
<dbReference type="EMBL" id="JACPNR010000009">
    <property type="protein sequence ID" value="MBI2678417.1"/>
    <property type="molecule type" value="Genomic_DNA"/>
</dbReference>
<proteinExistence type="predicted"/>
<accession>A0A932EPM5</accession>
<comment type="caution">
    <text evidence="2">The sequence shown here is derived from an EMBL/GenBank/DDBJ whole genome shotgun (WGS) entry which is preliminary data.</text>
</comment>
<name>A0A932EPM5_9BACT</name>
<evidence type="ECO:0000313" key="3">
    <source>
        <dbReference type="Proteomes" id="UP000779809"/>
    </source>
</evidence>
<dbReference type="Proteomes" id="UP000779809">
    <property type="component" value="Unassembled WGS sequence"/>
</dbReference>
<evidence type="ECO:0000313" key="2">
    <source>
        <dbReference type="EMBL" id="MBI2678417.1"/>
    </source>
</evidence>
<reference evidence="2" key="1">
    <citation type="submission" date="2020-07" db="EMBL/GenBank/DDBJ databases">
        <title>Huge and variable diversity of episymbiotic CPR bacteria and DPANN archaea in groundwater ecosystems.</title>
        <authorList>
            <person name="He C.Y."/>
            <person name="Keren R."/>
            <person name="Whittaker M."/>
            <person name="Farag I.F."/>
            <person name="Doudna J."/>
            <person name="Cate J.H.D."/>
            <person name="Banfield J.F."/>
        </authorList>
    </citation>
    <scope>NUCLEOTIDE SEQUENCE</scope>
    <source>
        <strain evidence="2">NC_groundwater_580_Pr5_B-0.1um_64_19</strain>
    </source>
</reference>
<evidence type="ECO:0000256" key="1">
    <source>
        <dbReference type="SAM" id="MobiDB-lite"/>
    </source>
</evidence>
<gene>
    <name evidence="2" type="ORF">HYX28_06520</name>
</gene>
<dbReference type="AlphaFoldDB" id="A0A932EPM5"/>
<protein>
    <submittedName>
        <fullName evidence="2">Anti-sigma factor</fullName>
    </submittedName>
</protein>
<feature type="region of interest" description="Disordered" evidence="1">
    <location>
        <begin position="116"/>
        <end position="137"/>
    </location>
</feature>